<dbReference type="Proteomes" id="UP000760860">
    <property type="component" value="Unassembled WGS sequence"/>
</dbReference>
<proteinExistence type="predicted"/>
<protein>
    <submittedName>
        <fullName evidence="1">Uncharacterized protein</fullName>
    </submittedName>
</protein>
<dbReference type="EMBL" id="RCMV01003548">
    <property type="protein sequence ID" value="KAG3198367.1"/>
    <property type="molecule type" value="Genomic_DNA"/>
</dbReference>
<reference evidence="1" key="1">
    <citation type="submission" date="2018-05" db="EMBL/GenBank/DDBJ databases">
        <title>Effector identification in a new, highly contiguous assembly of the strawberry crown rot pathogen Phytophthora cactorum.</title>
        <authorList>
            <person name="Armitage A.D."/>
            <person name="Nellist C.F."/>
            <person name="Bates H."/>
            <person name="Vickerstaff R.J."/>
            <person name="Harrison R.J."/>
        </authorList>
    </citation>
    <scope>NUCLEOTIDE SEQUENCE</scope>
    <source>
        <strain evidence="1">P421</strain>
    </source>
</reference>
<evidence type="ECO:0000313" key="2">
    <source>
        <dbReference type="Proteomes" id="UP000760860"/>
    </source>
</evidence>
<organism evidence="1 2">
    <name type="scientific">Phytophthora cactorum</name>
    <dbReference type="NCBI Taxonomy" id="29920"/>
    <lineage>
        <taxon>Eukaryota</taxon>
        <taxon>Sar</taxon>
        <taxon>Stramenopiles</taxon>
        <taxon>Oomycota</taxon>
        <taxon>Peronosporomycetes</taxon>
        <taxon>Peronosporales</taxon>
        <taxon>Peronosporaceae</taxon>
        <taxon>Phytophthora</taxon>
    </lineage>
</organism>
<evidence type="ECO:0000313" key="1">
    <source>
        <dbReference type="EMBL" id="KAG3198367.1"/>
    </source>
</evidence>
<accession>A0A8T1H0S3</accession>
<dbReference type="AlphaFoldDB" id="A0A8T1H0S3"/>
<sequence>MAYDKPRAERGDSMTKVMDEGLVSLERRDALACTRGDGQGFAHFAIRVGVRGQFASPAGCIRAVTIQLAQSERDRLRSSTGSTANSLCFFVLDPDRQPSISVMASPHSTPYAAMDSLETGGKLEPSYQHISNPCVLS</sequence>
<comment type="caution">
    <text evidence="1">The sequence shown here is derived from an EMBL/GenBank/DDBJ whole genome shotgun (WGS) entry which is preliminary data.</text>
</comment>
<name>A0A8T1H0S3_9STRA</name>
<feature type="non-terminal residue" evidence="1">
    <location>
        <position position="1"/>
    </location>
</feature>
<gene>
    <name evidence="1" type="ORF">PC129_g24362</name>
</gene>